<evidence type="ECO:0000259" key="12">
    <source>
        <dbReference type="Pfam" id="PF02366"/>
    </source>
</evidence>
<dbReference type="RefSeq" id="WP_352888297.1">
    <property type="nucleotide sequence ID" value="NZ_JBEPIJ010000005.1"/>
</dbReference>
<evidence type="ECO:0000256" key="1">
    <source>
        <dbReference type="ARBA" id="ARBA00004127"/>
    </source>
</evidence>
<feature type="transmembrane region" description="Helical" evidence="11">
    <location>
        <begin position="674"/>
        <end position="703"/>
    </location>
</feature>
<comment type="caution">
    <text evidence="14">The sequence shown here is derived from an EMBL/GenBank/DDBJ whole genome shotgun (WGS) entry which is preliminary data.</text>
</comment>
<feature type="domain" description="Protein O-mannosyl-transferase C-terminal four TM" evidence="13">
    <location>
        <begin position="851"/>
        <end position="1021"/>
    </location>
</feature>
<feature type="transmembrane region" description="Helical" evidence="11">
    <location>
        <begin position="195"/>
        <end position="224"/>
    </location>
</feature>
<feature type="transmembrane region" description="Helical" evidence="11">
    <location>
        <begin position="930"/>
        <end position="947"/>
    </location>
</feature>
<feature type="transmembrane region" description="Helical" evidence="11">
    <location>
        <begin position="723"/>
        <end position="742"/>
    </location>
</feature>
<evidence type="ECO:0000256" key="8">
    <source>
        <dbReference type="ARBA" id="ARBA00023136"/>
    </source>
</evidence>
<feature type="transmembrane region" description="Helical" evidence="11">
    <location>
        <begin position="334"/>
        <end position="353"/>
    </location>
</feature>
<dbReference type="Pfam" id="PF16192">
    <property type="entry name" value="PMT_4TMC"/>
    <property type="match status" value="1"/>
</dbReference>
<protein>
    <recommendedName>
        <fullName evidence="9">Polyprenol-phosphate-mannose--protein mannosyltransferase</fullName>
    </recommendedName>
    <alternativeName>
        <fullName evidence="10">Protein O-mannosyltransferase</fullName>
    </alternativeName>
</protein>
<feature type="transmembrane region" description="Helical" evidence="11">
    <location>
        <begin position="777"/>
        <end position="797"/>
    </location>
</feature>
<sequence>MNTIAFVSLYSLLFLLVVGVIVRRRLAEVDVTERSLHPGWWWMWLAAGVLVRLPLLWDAGFHYDTGTYKAWALAASDPADLLGVYEDGVYTDHPPLLMYVLAVVGAIVRALGWQDSAHFVALLKLPALAADAMAALLLVGVLRETLGGRRALALVSLYWLNPALILVGALWGQTDGLLCLLLLAGALAWSRQHMMLAAIAFAAAAAFKPQGALFAAMFVVAAALSMPWRRALSVVAACVLAYAAVVVPFAWERGADWLRSLYTAGPGQADYITVNAYNLWALLGWNWQTEVGRVLGLKLQTIARIDAVLGVAAITVWLGLRLRRVADGAERRALISWAFVVATLAVFLLAAGMRERHVLTLIPFTLLLTPASARLPLMSLWSLAALANIAYVYHHYIDLKSIAPADTAFIRASASLNLLLGALTLWWWLQPDGPRRLCARFDGLRLSALPPPLPRDRWSARHSGAVAGLTLAALLIGLYRVGAMVYPKTGVVGDAFTVEYQYDEPVVAHIALIYAGEKALGETPAKLSLQRYADGEWIDVLPEREFNDFYHLYERKLVHPGASTRYRWRASGDDWRINELALLDLAGRALIPQRVVSTDLTPAEAVRLADETENWKAGRGYLASIYFDEIYHVRSGYEYLHRLPLYDHTHPPMGKWPIMLSIDALGMRPFGWRFVGVLTSAIIVGVLAWGGWLITGSYAGLLLAGGLGLFEFSRFTIGRYGTIDGYLALYLLLAVLLLWKRFGLEARADWRDGWRPGFSLIAAGAFLGAAIGVKWSALYGGLGVFVFFLVSVSSGLLRDGAQRWRRLWPRVAGAGLAFALVPLTVFCLSYIPFLKLMPGSPSLFSADGVREIIKSQQYIYSYHANLTASHPFASAFWTWPINLKPLWIYTGEGQPRTAISILGNPAIWWGGLIALIAAVWRNLRQVHPPELMLILSWASLFLPWALVERAAFNYHYFPSALLLVLLLAHTLLRLSRWPRLRLAPIHAVALAGVLFVWFYPTISGHPAPDAWFKSLRWLPTWWML</sequence>
<keyword evidence="8 11" id="KW-0472">Membrane</keyword>
<name>A0ABV2A8S3_9GAMM</name>
<feature type="transmembrane region" description="Helical" evidence="11">
    <location>
        <begin position="984"/>
        <end position="1002"/>
    </location>
</feature>
<keyword evidence="5" id="KW-0808">Transferase</keyword>
<evidence type="ECO:0000256" key="9">
    <source>
        <dbReference type="ARBA" id="ARBA00093617"/>
    </source>
</evidence>
<dbReference type="Proteomes" id="UP001465331">
    <property type="component" value="Unassembled WGS sequence"/>
</dbReference>
<evidence type="ECO:0000256" key="6">
    <source>
        <dbReference type="ARBA" id="ARBA00022692"/>
    </source>
</evidence>
<evidence type="ECO:0000313" key="14">
    <source>
        <dbReference type="EMBL" id="MES0873544.1"/>
    </source>
</evidence>
<evidence type="ECO:0000256" key="11">
    <source>
        <dbReference type="SAM" id="Phobius"/>
    </source>
</evidence>
<comment type="similarity">
    <text evidence="3">Belongs to the glycosyltransferase 39 family.</text>
</comment>
<dbReference type="PANTHER" id="PTHR10050">
    <property type="entry name" value="DOLICHYL-PHOSPHATE-MANNOSE--PROTEIN MANNOSYLTRANSFERASE"/>
    <property type="match status" value="1"/>
</dbReference>
<feature type="transmembrane region" description="Helical" evidence="11">
    <location>
        <begin position="906"/>
        <end position="923"/>
    </location>
</feature>
<dbReference type="EMBL" id="JBEPIJ010000005">
    <property type="protein sequence ID" value="MES0873544.1"/>
    <property type="molecule type" value="Genomic_DNA"/>
</dbReference>
<keyword evidence="4" id="KW-0328">Glycosyltransferase</keyword>
<feature type="transmembrane region" description="Helical" evidence="11">
    <location>
        <begin position="809"/>
        <end position="833"/>
    </location>
</feature>
<keyword evidence="6 11" id="KW-0812">Transmembrane</keyword>
<feature type="domain" description="ArnT-like N-terminal" evidence="12">
    <location>
        <begin position="670"/>
        <end position="827"/>
    </location>
</feature>
<evidence type="ECO:0000256" key="10">
    <source>
        <dbReference type="ARBA" id="ARBA00093644"/>
    </source>
</evidence>
<feature type="transmembrane region" description="Helical" evidence="11">
    <location>
        <begin position="39"/>
        <end position="57"/>
    </location>
</feature>
<evidence type="ECO:0000256" key="3">
    <source>
        <dbReference type="ARBA" id="ARBA00007222"/>
    </source>
</evidence>
<accession>A0ABV2A8S3</accession>
<dbReference type="InterPro" id="IPR003342">
    <property type="entry name" value="ArnT-like_N"/>
</dbReference>
<keyword evidence="7 11" id="KW-1133">Transmembrane helix</keyword>
<reference evidence="14 15" key="1">
    <citation type="submission" date="2024-06" db="EMBL/GenBank/DDBJ databases">
        <authorList>
            <person name="Li Z."/>
            <person name="Jiang Y."/>
        </authorList>
    </citation>
    <scope>NUCLEOTIDE SEQUENCE [LARGE SCALE GENOMIC DNA]</scope>
    <source>
        <strain evidence="14 15">HSW-8</strain>
    </source>
</reference>
<feature type="transmembrane region" description="Helical" evidence="11">
    <location>
        <begin position="754"/>
        <end position="771"/>
    </location>
</feature>
<feature type="transmembrane region" description="Helical" evidence="11">
    <location>
        <begin position="953"/>
        <end position="972"/>
    </location>
</feature>
<evidence type="ECO:0000256" key="4">
    <source>
        <dbReference type="ARBA" id="ARBA00022676"/>
    </source>
</evidence>
<feature type="transmembrane region" description="Helical" evidence="11">
    <location>
        <begin position="408"/>
        <end position="429"/>
    </location>
</feature>
<gene>
    <name evidence="14" type="ORF">ABSH63_05950</name>
</gene>
<evidence type="ECO:0000256" key="2">
    <source>
        <dbReference type="ARBA" id="ARBA00004922"/>
    </source>
</evidence>
<dbReference type="Pfam" id="PF02366">
    <property type="entry name" value="PMT"/>
    <property type="match status" value="1"/>
</dbReference>
<feature type="transmembrane region" description="Helical" evidence="11">
    <location>
        <begin position="231"/>
        <end position="251"/>
    </location>
</feature>
<evidence type="ECO:0000256" key="7">
    <source>
        <dbReference type="ARBA" id="ARBA00022989"/>
    </source>
</evidence>
<feature type="transmembrane region" description="Helical" evidence="11">
    <location>
        <begin position="373"/>
        <end position="396"/>
    </location>
</feature>
<feature type="transmembrane region" description="Helical" evidence="11">
    <location>
        <begin position="163"/>
        <end position="189"/>
    </location>
</feature>
<feature type="transmembrane region" description="Helical" evidence="11">
    <location>
        <begin position="119"/>
        <end position="142"/>
    </location>
</feature>
<feature type="transmembrane region" description="Helical" evidence="11">
    <location>
        <begin position="460"/>
        <end position="479"/>
    </location>
</feature>
<evidence type="ECO:0000256" key="5">
    <source>
        <dbReference type="ARBA" id="ARBA00022679"/>
    </source>
</evidence>
<feature type="transmembrane region" description="Helical" evidence="11">
    <location>
        <begin position="96"/>
        <end position="113"/>
    </location>
</feature>
<evidence type="ECO:0000313" key="15">
    <source>
        <dbReference type="Proteomes" id="UP001465331"/>
    </source>
</evidence>
<evidence type="ECO:0000259" key="13">
    <source>
        <dbReference type="Pfam" id="PF16192"/>
    </source>
</evidence>
<comment type="pathway">
    <text evidence="2">Protein modification; protein glycosylation.</text>
</comment>
<proteinExistence type="inferred from homology"/>
<dbReference type="InterPro" id="IPR027005">
    <property type="entry name" value="PMT-like"/>
</dbReference>
<comment type="subcellular location">
    <subcellularLocation>
        <location evidence="1">Endomembrane system</location>
        <topology evidence="1">Multi-pass membrane protein</topology>
    </subcellularLocation>
</comment>
<dbReference type="InterPro" id="IPR032421">
    <property type="entry name" value="PMT_4TMC"/>
</dbReference>
<feature type="transmembrane region" description="Helical" evidence="11">
    <location>
        <begin position="302"/>
        <end position="322"/>
    </location>
</feature>
<keyword evidence="15" id="KW-1185">Reference proteome</keyword>
<organism evidence="14 15">
    <name type="scientific">Sinimarinibacterium thermocellulolyticum</name>
    <dbReference type="NCBI Taxonomy" id="3170016"/>
    <lineage>
        <taxon>Bacteria</taxon>
        <taxon>Pseudomonadati</taxon>
        <taxon>Pseudomonadota</taxon>
        <taxon>Gammaproteobacteria</taxon>
        <taxon>Nevskiales</taxon>
        <taxon>Nevskiaceae</taxon>
        <taxon>Sinimarinibacterium</taxon>
    </lineage>
</organism>